<gene>
    <name evidence="6" type="ORF">ABU614_21615</name>
</gene>
<evidence type="ECO:0000256" key="3">
    <source>
        <dbReference type="ARBA" id="ARBA00034247"/>
    </source>
</evidence>
<feature type="transmembrane region" description="Helical" evidence="4">
    <location>
        <begin position="353"/>
        <end position="372"/>
    </location>
</feature>
<feature type="transmembrane region" description="Helical" evidence="4">
    <location>
        <begin position="303"/>
        <end position="321"/>
    </location>
</feature>
<dbReference type="GO" id="GO:0052621">
    <property type="term" value="F:diguanylate cyclase activity"/>
    <property type="evidence" value="ECO:0007669"/>
    <property type="project" value="UniProtKB-EC"/>
</dbReference>
<dbReference type="GO" id="GO:0005886">
    <property type="term" value="C:plasma membrane"/>
    <property type="evidence" value="ECO:0007669"/>
    <property type="project" value="TreeGrafter"/>
</dbReference>
<evidence type="ECO:0000256" key="4">
    <source>
        <dbReference type="SAM" id="Phobius"/>
    </source>
</evidence>
<dbReference type="InterPro" id="IPR050469">
    <property type="entry name" value="Diguanylate_Cyclase"/>
</dbReference>
<dbReference type="AlphaFoldDB" id="A0AAU8MUI9"/>
<sequence>MTFGARSWLLRGATALVVAGLAALLTVSGATWRLDDFFYDLHLSKWGYAPDDDVVIVAIDDRSLNELGQWPWPRDIHAQMLDRLGYAGVRGVALDLVLTEPDRNGDQHDRTLAAAMRRLGRVALPVITAPMRQNAPPVEVLPTPLIATAAATLGHTDIELDAEGTTRGMYLKAGLGESRWSALGMALIGLEPGTAPHPLPGLRRPRSQQGSPYQWTRDNYVRIRFAGPPGTFGQVSYADVINGQVPTELLRGRWIVVGVTATGLVPSYLTPMADDARMHGAEYQANVIEMLLHDRAIVPLHPLWQALLAAAMLFAVMLLMLHPRLERPLLVTGAGALLSAIGSVALLRLGNVWFAPATTIVMIGLAYLLWVIGHLRHWRREANLDTLTQLGNRRRFDHVLQRELASARRTRAPLSLALIDVDFFKAYNDAEGHRAGDKLLREIAEIIAAHARRPRDLAARFGGDEFALILPDTHVEGAARVADGILDDMRKLDARYGKASADQRVSLSIGLYTCVPGVHTHVRTVFDAADAALYQAKENGRDRRVASRLGSAEP</sequence>
<dbReference type="CDD" id="cd01949">
    <property type="entry name" value="GGDEF"/>
    <property type="match status" value="1"/>
</dbReference>
<dbReference type="GO" id="GO:0043709">
    <property type="term" value="P:cell adhesion involved in single-species biofilm formation"/>
    <property type="evidence" value="ECO:0007669"/>
    <property type="project" value="TreeGrafter"/>
</dbReference>
<feature type="transmembrane region" description="Helical" evidence="4">
    <location>
        <begin position="328"/>
        <end position="347"/>
    </location>
</feature>
<dbReference type="SUPFAM" id="SSF55073">
    <property type="entry name" value="Nucleotide cyclase"/>
    <property type="match status" value="1"/>
</dbReference>
<dbReference type="GO" id="GO:1902201">
    <property type="term" value="P:negative regulation of bacterial-type flagellum-dependent cell motility"/>
    <property type="evidence" value="ECO:0007669"/>
    <property type="project" value="TreeGrafter"/>
</dbReference>
<dbReference type="InterPro" id="IPR043128">
    <property type="entry name" value="Rev_trsase/Diguanyl_cyclase"/>
</dbReference>
<keyword evidence="4" id="KW-0472">Membrane</keyword>
<dbReference type="Gene3D" id="3.30.70.270">
    <property type="match status" value="1"/>
</dbReference>
<accession>A0AAU8MUI9</accession>
<dbReference type="PANTHER" id="PTHR45138">
    <property type="entry name" value="REGULATORY COMPONENTS OF SENSORY TRANSDUCTION SYSTEM"/>
    <property type="match status" value="1"/>
</dbReference>
<organism evidence="6">
    <name type="scientific">Lysobacter firmicutimachus</name>
    <dbReference type="NCBI Taxonomy" id="1792846"/>
    <lineage>
        <taxon>Bacteria</taxon>
        <taxon>Pseudomonadati</taxon>
        <taxon>Pseudomonadota</taxon>
        <taxon>Gammaproteobacteria</taxon>
        <taxon>Lysobacterales</taxon>
        <taxon>Lysobacteraceae</taxon>
        <taxon>Lysobacter</taxon>
    </lineage>
</organism>
<comment type="catalytic activity">
    <reaction evidence="3">
        <text>2 GTP = 3',3'-c-di-GMP + 2 diphosphate</text>
        <dbReference type="Rhea" id="RHEA:24898"/>
        <dbReference type="ChEBI" id="CHEBI:33019"/>
        <dbReference type="ChEBI" id="CHEBI:37565"/>
        <dbReference type="ChEBI" id="CHEBI:58805"/>
        <dbReference type="EC" id="2.7.7.65"/>
    </reaction>
</comment>
<dbReference type="PROSITE" id="PS50887">
    <property type="entry name" value="GGDEF"/>
    <property type="match status" value="1"/>
</dbReference>
<keyword evidence="4" id="KW-1133">Transmembrane helix</keyword>
<evidence type="ECO:0000256" key="2">
    <source>
        <dbReference type="ARBA" id="ARBA00012528"/>
    </source>
</evidence>
<keyword evidence="4" id="KW-0812">Transmembrane</keyword>
<evidence type="ECO:0000256" key="1">
    <source>
        <dbReference type="ARBA" id="ARBA00001946"/>
    </source>
</evidence>
<proteinExistence type="predicted"/>
<dbReference type="Pfam" id="PF05226">
    <property type="entry name" value="CHASE2"/>
    <property type="match status" value="1"/>
</dbReference>
<dbReference type="Pfam" id="PF00990">
    <property type="entry name" value="GGDEF"/>
    <property type="match status" value="1"/>
</dbReference>
<reference evidence="6" key="1">
    <citation type="submission" date="2024-06" db="EMBL/GenBank/DDBJ databases">
        <authorList>
            <person name="Li S."/>
        </authorList>
    </citation>
    <scope>NUCLEOTIDE SEQUENCE</scope>
    <source>
        <strain evidence="6">SR10</strain>
    </source>
</reference>
<dbReference type="RefSeq" id="WP_363797770.1">
    <property type="nucleotide sequence ID" value="NZ_CP159925.1"/>
</dbReference>
<comment type="cofactor">
    <cofactor evidence="1">
        <name>Mg(2+)</name>
        <dbReference type="ChEBI" id="CHEBI:18420"/>
    </cofactor>
</comment>
<evidence type="ECO:0000259" key="5">
    <source>
        <dbReference type="PROSITE" id="PS50887"/>
    </source>
</evidence>
<dbReference type="FunFam" id="3.30.70.270:FF:000001">
    <property type="entry name" value="Diguanylate cyclase domain protein"/>
    <property type="match status" value="1"/>
</dbReference>
<evidence type="ECO:0000313" key="6">
    <source>
        <dbReference type="EMBL" id="XCO74919.1"/>
    </source>
</evidence>
<dbReference type="SMART" id="SM00267">
    <property type="entry name" value="GGDEF"/>
    <property type="match status" value="1"/>
</dbReference>
<protein>
    <recommendedName>
        <fullName evidence="2">diguanylate cyclase</fullName>
        <ecNumber evidence="2">2.7.7.65</ecNumber>
    </recommendedName>
</protein>
<dbReference type="InterPro" id="IPR007890">
    <property type="entry name" value="CHASE2"/>
</dbReference>
<dbReference type="NCBIfam" id="TIGR00254">
    <property type="entry name" value="GGDEF"/>
    <property type="match status" value="1"/>
</dbReference>
<name>A0AAU8MUI9_9GAMM</name>
<feature type="domain" description="GGDEF" evidence="5">
    <location>
        <begin position="412"/>
        <end position="549"/>
    </location>
</feature>
<dbReference type="EMBL" id="CP159925">
    <property type="protein sequence ID" value="XCO74919.1"/>
    <property type="molecule type" value="Genomic_DNA"/>
</dbReference>
<dbReference type="SMART" id="SM01080">
    <property type="entry name" value="CHASE2"/>
    <property type="match status" value="1"/>
</dbReference>
<dbReference type="InterPro" id="IPR000160">
    <property type="entry name" value="GGDEF_dom"/>
</dbReference>
<dbReference type="EC" id="2.7.7.65" evidence="2"/>
<dbReference type="InterPro" id="IPR029787">
    <property type="entry name" value="Nucleotide_cyclase"/>
</dbReference>
<dbReference type="PANTHER" id="PTHR45138:SF9">
    <property type="entry name" value="DIGUANYLATE CYCLASE DGCM-RELATED"/>
    <property type="match status" value="1"/>
</dbReference>